<comment type="caution">
    <text evidence="2">The sequence shown here is derived from an EMBL/GenBank/DDBJ whole genome shotgun (WGS) entry which is preliminary data.</text>
</comment>
<evidence type="ECO:0000256" key="1">
    <source>
        <dbReference type="SAM" id="Phobius"/>
    </source>
</evidence>
<name>A0A2H9U7C5_9GAMM</name>
<keyword evidence="1" id="KW-0472">Membrane</keyword>
<gene>
    <name evidence="2" type="ORF">CUC53_04620</name>
</gene>
<keyword evidence="1" id="KW-0812">Transmembrane</keyword>
<keyword evidence="1" id="KW-1133">Transmembrane helix</keyword>
<reference evidence="2 3" key="1">
    <citation type="submission" date="2017-11" db="EMBL/GenBank/DDBJ databases">
        <title>Draft genome sequence of environmental isolate Aeromonas cavernicola sp. nov. MDC 2508.</title>
        <authorList>
            <person name="Colston S.M."/>
            <person name="Navarro A."/>
            <person name="Martinez-Murcia A.J."/>
            <person name="Graf J."/>
        </authorList>
    </citation>
    <scope>NUCLEOTIDE SEQUENCE [LARGE SCALE GENOMIC DNA]</scope>
    <source>
        <strain evidence="2 3">MDC 2508</strain>
    </source>
</reference>
<feature type="transmembrane region" description="Helical" evidence="1">
    <location>
        <begin position="5"/>
        <end position="22"/>
    </location>
</feature>
<sequence>MKKNILAQLFIFIFILLIWFYYPDWGYYVKNNSIVVFGADLGTFGDYYGPLNALFSGFAFAGVLISIFQQSQQLGIAKSEMEVQSEQFRLQTFAMKRQMFETTFFSC</sequence>
<dbReference type="AlphaFoldDB" id="A0A2H9U7C5"/>
<feature type="transmembrane region" description="Helical" evidence="1">
    <location>
        <begin position="47"/>
        <end position="68"/>
    </location>
</feature>
<evidence type="ECO:0000313" key="3">
    <source>
        <dbReference type="Proteomes" id="UP000235861"/>
    </source>
</evidence>
<protein>
    <submittedName>
        <fullName evidence="2">Uncharacterized protein</fullName>
    </submittedName>
</protein>
<dbReference type="RefSeq" id="WP_100293062.1">
    <property type="nucleotide sequence ID" value="NZ_PGGC01000042.1"/>
</dbReference>
<accession>A0A2H9U7C5</accession>
<dbReference type="EMBL" id="PGGC01000042">
    <property type="protein sequence ID" value="PJG59914.1"/>
    <property type="molecule type" value="Genomic_DNA"/>
</dbReference>
<evidence type="ECO:0000313" key="2">
    <source>
        <dbReference type="EMBL" id="PJG59914.1"/>
    </source>
</evidence>
<keyword evidence="3" id="KW-1185">Reference proteome</keyword>
<dbReference type="Proteomes" id="UP000235861">
    <property type="component" value="Unassembled WGS sequence"/>
</dbReference>
<organism evidence="2 3">
    <name type="scientific">Aeromonas cavernicola</name>
    <dbReference type="NCBI Taxonomy" id="1006623"/>
    <lineage>
        <taxon>Bacteria</taxon>
        <taxon>Pseudomonadati</taxon>
        <taxon>Pseudomonadota</taxon>
        <taxon>Gammaproteobacteria</taxon>
        <taxon>Aeromonadales</taxon>
        <taxon>Aeromonadaceae</taxon>
        <taxon>Aeromonas</taxon>
    </lineage>
</organism>
<dbReference type="OrthoDB" id="346283at2"/>
<proteinExistence type="predicted"/>